<dbReference type="FunFam" id="3.40.33.10:FF:000010">
    <property type="entry name" value="Predicted protein"/>
    <property type="match status" value="1"/>
</dbReference>
<name>A7SLN4_NEMVE</name>
<evidence type="ECO:0000259" key="2">
    <source>
        <dbReference type="SMART" id="SM00198"/>
    </source>
</evidence>
<keyword evidence="4" id="KW-1185">Reference proteome</keyword>
<reference evidence="3 4" key="1">
    <citation type="journal article" date="2007" name="Science">
        <title>Sea anemone genome reveals ancestral eumetazoan gene repertoire and genomic organization.</title>
        <authorList>
            <person name="Putnam N.H."/>
            <person name="Srivastava M."/>
            <person name="Hellsten U."/>
            <person name="Dirks B."/>
            <person name="Chapman J."/>
            <person name="Salamov A."/>
            <person name="Terry A."/>
            <person name="Shapiro H."/>
            <person name="Lindquist E."/>
            <person name="Kapitonov V.V."/>
            <person name="Jurka J."/>
            <person name="Genikhovich G."/>
            <person name="Grigoriev I.V."/>
            <person name="Lucas S.M."/>
            <person name="Steele R.E."/>
            <person name="Finnerty J.R."/>
            <person name="Technau U."/>
            <person name="Martindale M.Q."/>
            <person name="Rokhsar D.S."/>
        </authorList>
    </citation>
    <scope>NUCLEOTIDE SEQUENCE [LARGE SCALE GENOMIC DNA]</scope>
    <source>
        <strain evidence="4">CH2 X CH6</strain>
    </source>
</reference>
<dbReference type="Pfam" id="PF00188">
    <property type="entry name" value="CAP"/>
    <property type="match status" value="1"/>
</dbReference>
<dbReference type="SMART" id="SM00198">
    <property type="entry name" value="SCP"/>
    <property type="match status" value="1"/>
</dbReference>
<keyword evidence="1" id="KW-0732">Signal</keyword>
<dbReference type="CDD" id="cd05382">
    <property type="entry name" value="CAP_GAPR1-like"/>
    <property type="match status" value="1"/>
</dbReference>
<dbReference type="FunCoup" id="A7SLN4">
    <property type="interactions" value="11"/>
</dbReference>
<feature type="signal peptide" evidence="1">
    <location>
        <begin position="1"/>
        <end position="25"/>
    </location>
</feature>
<gene>
    <name evidence="3" type="ORF">NEMVEDRAFT_v1g214199</name>
</gene>
<dbReference type="InParanoid" id="A7SLN4"/>
<dbReference type="PANTHER" id="PTHR10334">
    <property type="entry name" value="CYSTEINE-RICH SECRETORY PROTEIN-RELATED"/>
    <property type="match status" value="1"/>
</dbReference>
<dbReference type="KEGG" id="nve:5506795"/>
<dbReference type="GO" id="GO:0005615">
    <property type="term" value="C:extracellular space"/>
    <property type="evidence" value="ECO:0000318"/>
    <property type="project" value="GO_Central"/>
</dbReference>
<evidence type="ECO:0000256" key="1">
    <source>
        <dbReference type="SAM" id="SignalP"/>
    </source>
</evidence>
<dbReference type="eggNOG" id="KOG3017">
    <property type="taxonomic scope" value="Eukaryota"/>
</dbReference>
<dbReference type="OMA" id="RAQIWAN"/>
<feature type="domain" description="SCP" evidence="2">
    <location>
        <begin position="28"/>
        <end position="160"/>
    </location>
</feature>
<accession>A7SLN4</accession>
<dbReference type="SUPFAM" id="SSF55797">
    <property type="entry name" value="PR-1-like"/>
    <property type="match status" value="1"/>
</dbReference>
<dbReference type="PhylomeDB" id="A7SLN4"/>
<dbReference type="AlphaFoldDB" id="A7SLN4"/>
<dbReference type="InterPro" id="IPR034113">
    <property type="entry name" value="SCP_GAPR1-like"/>
</dbReference>
<dbReference type="PRINTS" id="PR00838">
    <property type="entry name" value="V5ALLERGEN"/>
</dbReference>
<dbReference type="OrthoDB" id="337038at2759"/>
<dbReference type="InterPro" id="IPR035940">
    <property type="entry name" value="CAP_sf"/>
</dbReference>
<evidence type="ECO:0000313" key="3">
    <source>
        <dbReference type="EMBL" id="EDO35380.1"/>
    </source>
</evidence>
<dbReference type="InterPro" id="IPR002413">
    <property type="entry name" value="V5_allergen-like"/>
</dbReference>
<feature type="chain" id="PRO_5002715174" description="SCP domain-containing protein" evidence="1">
    <location>
        <begin position="26"/>
        <end position="168"/>
    </location>
</feature>
<dbReference type="InterPro" id="IPR014044">
    <property type="entry name" value="CAP_dom"/>
</dbReference>
<organism evidence="3 4">
    <name type="scientific">Nematostella vectensis</name>
    <name type="common">Starlet sea anemone</name>
    <dbReference type="NCBI Taxonomy" id="45351"/>
    <lineage>
        <taxon>Eukaryota</taxon>
        <taxon>Metazoa</taxon>
        <taxon>Cnidaria</taxon>
        <taxon>Anthozoa</taxon>
        <taxon>Hexacorallia</taxon>
        <taxon>Actiniaria</taxon>
        <taxon>Edwardsiidae</taxon>
        <taxon>Nematostella</taxon>
    </lineage>
</organism>
<protein>
    <recommendedName>
        <fullName evidence="2">SCP domain-containing protein</fullName>
    </recommendedName>
</protein>
<dbReference type="InterPro" id="IPR001283">
    <property type="entry name" value="CRISP-related"/>
</dbReference>
<proteinExistence type="predicted"/>
<sequence>MTKRMTKAALLALCILALSVREGFTKPYFADSCVVVHNSVRQKHGAPQVTWDPELASRAQIWANKLSSGAVLPWEIHESSSDGENIAYLSSPTCKEAVEYWMDEKYDYHAKGYCLSPPDLPDSYLLHFTQVVWKATRRIGVGISGNWIVVRYSPAGNWAGQFGENVQC</sequence>
<dbReference type="Proteomes" id="UP000001593">
    <property type="component" value="Unassembled WGS sequence"/>
</dbReference>
<dbReference type="Gene3D" id="3.40.33.10">
    <property type="entry name" value="CAP"/>
    <property type="match status" value="1"/>
</dbReference>
<dbReference type="STRING" id="45351.A7SLN4"/>
<dbReference type="HOGENOM" id="CLU_035730_9_1_1"/>
<dbReference type="EMBL" id="DS469700">
    <property type="protein sequence ID" value="EDO35380.1"/>
    <property type="molecule type" value="Genomic_DNA"/>
</dbReference>
<dbReference type="PRINTS" id="PR00837">
    <property type="entry name" value="V5TPXLIKE"/>
</dbReference>
<evidence type="ECO:0000313" key="4">
    <source>
        <dbReference type="Proteomes" id="UP000001593"/>
    </source>
</evidence>